<evidence type="ECO:0000256" key="7">
    <source>
        <dbReference type="ARBA" id="ARBA00022989"/>
    </source>
</evidence>
<dbReference type="PANTHER" id="PTHR45897">
    <property type="entry name" value="HIGH-AFFINITY CHOLINE TRANSPORTER 1"/>
    <property type="match status" value="1"/>
</dbReference>
<feature type="compositionally biased region" description="Basic and acidic residues" evidence="14">
    <location>
        <begin position="309"/>
        <end position="324"/>
    </location>
</feature>
<keyword evidence="6" id="KW-0530">Neurotransmitter biosynthesis</keyword>
<accession>A0AA39KK49</accession>
<protein>
    <submittedName>
        <fullName evidence="16">Uncharacterized protein</fullName>
    </submittedName>
</protein>
<keyword evidence="4 15" id="KW-0812">Transmembrane</keyword>
<reference evidence="16" key="1">
    <citation type="journal article" date="2023" name="bioRxiv">
        <title>Scaffold-level genome assemblies of two parasitoid biocontrol wasps reveal the parthenogenesis mechanism and an associated novel virus.</title>
        <authorList>
            <person name="Inwood S."/>
            <person name="Skelly J."/>
            <person name="Guhlin J."/>
            <person name="Harrop T."/>
            <person name="Goldson S."/>
            <person name="Dearden P."/>
        </authorList>
    </citation>
    <scope>NUCLEOTIDE SEQUENCE</scope>
    <source>
        <strain evidence="16">Irish</strain>
        <tissue evidence="16">Whole body</tissue>
    </source>
</reference>
<dbReference type="InterPro" id="IPR038377">
    <property type="entry name" value="Na/Glc_symporter_sf"/>
</dbReference>
<keyword evidence="11" id="KW-0325">Glycoprotein</keyword>
<evidence type="ECO:0000313" key="16">
    <source>
        <dbReference type="EMBL" id="KAK0164470.1"/>
    </source>
</evidence>
<evidence type="ECO:0000256" key="14">
    <source>
        <dbReference type="SAM" id="MobiDB-lite"/>
    </source>
</evidence>
<comment type="similarity">
    <text evidence="2 13">Belongs to the sodium:solute symporter (SSF) (TC 2.A.21) family.</text>
</comment>
<evidence type="ECO:0000256" key="12">
    <source>
        <dbReference type="ARBA" id="ARBA00023201"/>
    </source>
</evidence>
<evidence type="ECO:0000256" key="1">
    <source>
        <dbReference type="ARBA" id="ARBA00004141"/>
    </source>
</evidence>
<evidence type="ECO:0000256" key="3">
    <source>
        <dbReference type="ARBA" id="ARBA00022448"/>
    </source>
</evidence>
<evidence type="ECO:0000256" key="11">
    <source>
        <dbReference type="ARBA" id="ARBA00023180"/>
    </source>
</evidence>
<dbReference type="Proteomes" id="UP001168990">
    <property type="component" value="Unassembled WGS sequence"/>
</dbReference>
<organism evidence="16 17">
    <name type="scientific">Microctonus aethiopoides</name>
    <dbReference type="NCBI Taxonomy" id="144406"/>
    <lineage>
        <taxon>Eukaryota</taxon>
        <taxon>Metazoa</taxon>
        <taxon>Ecdysozoa</taxon>
        <taxon>Arthropoda</taxon>
        <taxon>Hexapoda</taxon>
        <taxon>Insecta</taxon>
        <taxon>Pterygota</taxon>
        <taxon>Neoptera</taxon>
        <taxon>Endopterygota</taxon>
        <taxon>Hymenoptera</taxon>
        <taxon>Apocrita</taxon>
        <taxon>Ichneumonoidea</taxon>
        <taxon>Braconidae</taxon>
        <taxon>Euphorinae</taxon>
        <taxon>Microctonus</taxon>
    </lineage>
</organism>
<feature type="transmembrane region" description="Helical" evidence="15">
    <location>
        <begin position="84"/>
        <end position="104"/>
    </location>
</feature>
<keyword evidence="9" id="KW-0406">Ion transport</keyword>
<feature type="transmembrane region" description="Helical" evidence="15">
    <location>
        <begin position="116"/>
        <end position="137"/>
    </location>
</feature>
<keyword evidence="5" id="KW-0769">Symport</keyword>
<dbReference type="InterPro" id="IPR001734">
    <property type="entry name" value="Na/solute_symporter"/>
</dbReference>
<dbReference type="Pfam" id="PF00474">
    <property type="entry name" value="SSF"/>
    <property type="match status" value="1"/>
</dbReference>
<sequence length="642" mass="70447">MHVIRWMLNLCNNALAKDEGEATWIGGVFINGTAEAMFDKGLAWCQVPIGYSAMLFIERMRKAEYVTMLDPFQQRYGARLGGLLFLPTLFGDLFWCAAIIKALANTIAIIAEVNGTISVCTSGLFIVIYTIFGGIYMASSTDALQFACIMLGLAITTPYAMLNRAVSLEKDLGEKDWLGEVKTRDLAEWIDGILMLTFGGGEKELGLPPLIHFPYFDHRTQVQKFPFRTAVMATSVLIQLTVSFFTRNIFGGSTCCPRCCDFLGIYSSGKSKEHQSGVAQSNSGAALLLIDSAIIEGSAGRDSTDSQEEDRPSCEDSRTSEDNSHYGSFGDRSEFTLRRGMSVQNTPISKINRTIPKNVTQTPGRNRIQHSHMNNLDGQILGVRNLPTTPLGQVLISNEINQNNVLRINNPTPLCPTPIQTPGNSRYGKLTNIEKAKENDKVGDRSSLELNLNLNLNLQETPSGHIKKNVVGVKLIGMDGTTTFRRPSQGTFSPTPSVELVHILDRRQSGSSFGPTSLSPVPGVEACKIHGTAVGGSGNEQCRIKRGIVRHHSFNETGDRALTTLARQPAYPSMPLRTEDCRMTLLKKDRKPNGNITRHASVADEKILCGRELVLSPTYSMYESATTASNYLVADDEAISRF</sequence>
<evidence type="ECO:0000313" key="17">
    <source>
        <dbReference type="Proteomes" id="UP001168990"/>
    </source>
</evidence>
<dbReference type="AlphaFoldDB" id="A0AA39KK49"/>
<dbReference type="GO" id="GO:0005886">
    <property type="term" value="C:plasma membrane"/>
    <property type="evidence" value="ECO:0007669"/>
    <property type="project" value="TreeGrafter"/>
</dbReference>
<reference evidence="16" key="2">
    <citation type="submission" date="2023-03" db="EMBL/GenBank/DDBJ databases">
        <authorList>
            <person name="Inwood S.N."/>
            <person name="Skelly J.G."/>
            <person name="Guhlin J."/>
            <person name="Harrop T.W.R."/>
            <person name="Goldson S.G."/>
            <person name="Dearden P.K."/>
        </authorList>
    </citation>
    <scope>NUCLEOTIDE SEQUENCE</scope>
    <source>
        <strain evidence="16">Irish</strain>
        <tissue evidence="16">Whole body</tissue>
    </source>
</reference>
<dbReference type="GO" id="GO:0008292">
    <property type="term" value="P:acetylcholine biosynthetic process"/>
    <property type="evidence" value="ECO:0007669"/>
    <property type="project" value="TreeGrafter"/>
</dbReference>
<keyword evidence="17" id="KW-1185">Reference proteome</keyword>
<name>A0AA39KK49_9HYME</name>
<dbReference type="InterPro" id="IPR052244">
    <property type="entry name" value="Choline_transporter"/>
</dbReference>
<evidence type="ECO:0000256" key="2">
    <source>
        <dbReference type="ARBA" id="ARBA00006434"/>
    </source>
</evidence>
<comment type="caution">
    <text evidence="16">The sequence shown here is derived from an EMBL/GenBank/DDBJ whole genome shotgun (WGS) entry which is preliminary data.</text>
</comment>
<dbReference type="Gene3D" id="1.20.1730.10">
    <property type="entry name" value="Sodium/glucose cotransporter"/>
    <property type="match status" value="1"/>
</dbReference>
<gene>
    <name evidence="16" type="ORF">PV328_003094</name>
</gene>
<feature type="region of interest" description="Disordered" evidence="14">
    <location>
        <begin position="298"/>
        <end position="338"/>
    </location>
</feature>
<dbReference type="PROSITE" id="PS50283">
    <property type="entry name" value="NA_SOLUT_SYMP_3"/>
    <property type="match status" value="1"/>
</dbReference>
<evidence type="ECO:0000256" key="5">
    <source>
        <dbReference type="ARBA" id="ARBA00022847"/>
    </source>
</evidence>
<keyword evidence="12" id="KW-0739">Sodium transport</keyword>
<evidence type="ECO:0000256" key="6">
    <source>
        <dbReference type="ARBA" id="ARBA00022979"/>
    </source>
</evidence>
<comment type="subcellular location">
    <subcellularLocation>
        <location evidence="1">Membrane</location>
        <topology evidence="1">Multi-pass membrane protein</topology>
    </subcellularLocation>
</comment>
<evidence type="ECO:0000256" key="10">
    <source>
        <dbReference type="ARBA" id="ARBA00023136"/>
    </source>
</evidence>
<evidence type="ECO:0000256" key="13">
    <source>
        <dbReference type="RuleBase" id="RU362091"/>
    </source>
</evidence>
<keyword evidence="3" id="KW-0813">Transport</keyword>
<evidence type="ECO:0000256" key="4">
    <source>
        <dbReference type="ARBA" id="ARBA00022692"/>
    </source>
</evidence>
<evidence type="ECO:0000256" key="15">
    <source>
        <dbReference type="SAM" id="Phobius"/>
    </source>
</evidence>
<evidence type="ECO:0000256" key="9">
    <source>
        <dbReference type="ARBA" id="ARBA00023065"/>
    </source>
</evidence>
<keyword evidence="7 15" id="KW-1133">Transmembrane helix</keyword>
<keyword evidence="8" id="KW-0915">Sodium</keyword>
<keyword evidence="10 15" id="KW-0472">Membrane</keyword>
<dbReference type="PANTHER" id="PTHR45897:SF4">
    <property type="entry name" value="HIGH-AFFINITY CHOLINE TRANSPORTER 1"/>
    <property type="match status" value="1"/>
</dbReference>
<proteinExistence type="inferred from homology"/>
<evidence type="ECO:0000256" key="8">
    <source>
        <dbReference type="ARBA" id="ARBA00023053"/>
    </source>
</evidence>
<feature type="transmembrane region" description="Helical" evidence="15">
    <location>
        <begin position="143"/>
        <end position="162"/>
    </location>
</feature>
<dbReference type="GO" id="GO:0005307">
    <property type="term" value="F:choline:sodium symporter activity"/>
    <property type="evidence" value="ECO:0007669"/>
    <property type="project" value="TreeGrafter"/>
</dbReference>
<dbReference type="EMBL" id="JAQQBS010001422">
    <property type="protein sequence ID" value="KAK0164470.1"/>
    <property type="molecule type" value="Genomic_DNA"/>
</dbReference>